<dbReference type="Proteomes" id="UP000192656">
    <property type="component" value="Unassembled WGS sequence"/>
</dbReference>
<dbReference type="EMBL" id="FWXR01000004">
    <property type="protein sequence ID" value="SMC58379.1"/>
    <property type="molecule type" value="Genomic_DNA"/>
</dbReference>
<gene>
    <name evidence="1" type="ORF">SAMN06297251_10474</name>
</gene>
<evidence type="ECO:0000313" key="2">
    <source>
        <dbReference type="Proteomes" id="UP000192656"/>
    </source>
</evidence>
<name>A0A1W2ACD2_9HYPH</name>
<keyword evidence="2" id="KW-1185">Reference proteome</keyword>
<reference evidence="1 2" key="1">
    <citation type="submission" date="2017-04" db="EMBL/GenBank/DDBJ databases">
        <authorList>
            <person name="Afonso C.L."/>
            <person name="Miller P.J."/>
            <person name="Scott M.A."/>
            <person name="Spackman E."/>
            <person name="Goraichik I."/>
            <person name="Dimitrov K.M."/>
            <person name="Suarez D.L."/>
            <person name="Swayne D.E."/>
        </authorList>
    </citation>
    <scope>NUCLEOTIDE SEQUENCE [LARGE SCALE GENOMIC DNA]</scope>
    <source>
        <strain evidence="1 2">CGMCC 1.10972</strain>
    </source>
</reference>
<proteinExistence type="predicted"/>
<dbReference type="RefSeq" id="WP_084409214.1">
    <property type="nucleotide sequence ID" value="NZ_FWXR01000004.1"/>
</dbReference>
<protein>
    <submittedName>
        <fullName evidence="1">Uncharacterized protein</fullName>
    </submittedName>
</protein>
<dbReference type="AlphaFoldDB" id="A0A1W2ACD2"/>
<organism evidence="1 2">
    <name type="scientific">Fulvimarina manganoxydans</name>
    <dbReference type="NCBI Taxonomy" id="937218"/>
    <lineage>
        <taxon>Bacteria</taxon>
        <taxon>Pseudomonadati</taxon>
        <taxon>Pseudomonadota</taxon>
        <taxon>Alphaproteobacteria</taxon>
        <taxon>Hyphomicrobiales</taxon>
        <taxon>Aurantimonadaceae</taxon>
        <taxon>Fulvimarina</taxon>
    </lineage>
</organism>
<evidence type="ECO:0000313" key="1">
    <source>
        <dbReference type="EMBL" id="SMC58379.1"/>
    </source>
</evidence>
<dbReference type="STRING" id="937218.SAMN06297251_10474"/>
<sequence length="92" mass="10103">MNSPTQIVDRHLASCLQDGRPAAHRMVISVTVERVAAGRRFLADLIMFDGKPASIEVYCSPAGLWSHRFIDLPGGDCHISGGRWRRTKSLAA</sequence>
<dbReference type="OrthoDB" id="9928269at2"/>
<accession>A0A1W2ACD2</accession>